<dbReference type="Gene3D" id="1.25.40.10">
    <property type="entry name" value="Tetratricopeptide repeat domain"/>
    <property type="match status" value="1"/>
</dbReference>
<organism evidence="4 5">
    <name type="scientific">Spiribacter salinus</name>
    <dbReference type="NCBI Taxonomy" id="1335746"/>
    <lineage>
        <taxon>Bacteria</taxon>
        <taxon>Pseudomonadati</taxon>
        <taxon>Pseudomonadota</taxon>
        <taxon>Gammaproteobacteria</taxon>
        <taxon>Chromatiales</taxon>
        <taxon>Ectothiorhodospiraceae</taxon>
        <taxon>Spiribacter</taxon>
    </lineage>
</organism>
<feature type="transmembrane region" description="Helical" evidence="3">
    <location>
        <begin position="397"/>
        <end position="415"/>
    </location>
</feature>
<gene>
    <name evidence="4" type="ORF">FKY71_13770</name>
</gene>
<dbReference type="InterPro" id="IPR052346">
    <property type="entry name" value="O-mannosyl-transferase_TMTC"/>
</dbReference>
<feature type="transmembrane region" description="Helical" evidence="3">
    <location>
        <begin position="125"/>
        <end position="143"/>
    </location>
</feature>
<feature type="transmembrane region" description="Helical" evidence="3">
    <location>
        <begin position="149"/>
        <end position="173"/>
    </location>
</feature>
<protein>
    <submittedName>
        <fullName evidence="4">Tetratricopeptide repeat protein</fullName>
    </submittedName>
</protein>
<dbReference type="InterPro" id="IPR011990">
    <property type="entry name" value="TPR-like_helical_dom_sf"/>
</dbReference>
<evidence type="ECO:0000313" key="5">
    <source>
        <dbReference type="Proteomes" id="UP000315400"/>
    </source>
</evidence>
<feature type="transmembrane region" description="Helical" evidence="3">
    <location>
        <begin position="367"/>
        <end position="385"/>
    </location>
</feature>
<evidence type="ECO:0000256" key="1">
    <source>
        <dbReference type="ARBA" id="ARBA00022737"/>
    </source>
</evidence>
<dbReference type="PANTHER" id="PTHR44227">
    <property type="match status" value="1"/>
</dbReference>
<feature type="transmembrane region" description="Helical" evidence="3">
    <location>
        <begin position="237"/>
        <end position="256"/>
    </location>
</feature>
<evidence type="ECO:0000256" key="2">
    <source>
        <dbReference type="ARBA" id="ARBA00022803"/>
    </source>
</evidence>
<comment type="caution">
    <text evidence="4">The sequence shown here is derived from an EMBL/GenBank/DDBJ whole genome shotgun (WGS) entry which is preliminary data.</text>
</comment>
<feature type="transmembrane region" description="Helical" evidence="3">
    <location>
        <begin position="312"/>
        <end position="332"/>
    </location>
</feature>
<dbReference type="Proteomes" id="UP000315400">
    <property type="component" value="Unassembled WGS sequence"/>
</dbReference>
<name>A0A540VNX5_9GAMM</name>
<evidence type="ECO:0000256" key="3">
    <source>
        <dbReference type="SAM" id="Phobius"/>
    </source>
</evidence>
<feature type="transmembrane region" description="Helical" evidence="3">
    <location>
        <begin position="339"/>
        <end position="361"/>
    </location>
</feature>
<dbReference type="EMBL" id="VIFK01000200">
    <property type="protein sequence ID" value="TQE98451.1"/>
    <property type="molecule type" value="Genomic_DNA"/>
</dbReference>
<dbReference type="PANTHER" id="PTHR44227:SF3">
    <property type="entry name" value="PROTEIN O-MANNOSYL-TRANSFERASE TMTC4"/>
    <property type="match status" value="1"/>
</dbReference>
<keyword evidence="3" id="KW-0472">Membrane</keyword>
<keyword evidence="2" id="KW-0802">TPR repeat</keyword>
<proteinExistence type="predicted"/>
<dbReference type="AlphaFoldDB" id="A0A540VNX5"/>
<dbReference type="SUPFAM" id="SSF48452">
    <property type="entry name" value="TPR-like"/>
    <property type="match status" value="1"/>
</dbReference>
<feature type="transmembrane region" description="Helical" evidence="3">
    <location>
        <begin position="208"/>
        <end position="225"/>
    </location>
</feature>
<feature type="transmembrane region" description="Helical" evidence="3">
    <location>
        <begin position="96"/>
        <end position="113"/>
    </location>
</feature>
<accession>A0A540VNX5</accession>
<reference evidence="4 5" key="1">
    <citation type="submission" date="2019-06" db="EMBL/GenBank/DDBJ databases">
        <title>Metagenome assembled Genome of Spiribacter salinus SL48-SHIP from the microbial mat of Salt Lake 48 (Novosibirsk region, Russia).</title>
        <authorList>
            <person name="Shipova A."/>
            <person name="Rozanov A.S."/>
            <person name="Bryanskaya A.V."/>
            <person name="Peltek S.E."/>
        </authorList>
    </citation>
    <scope>NUCLEOTIDE SEQUENCE [LARGE SCALE GENOMIC DNA]</scope>
    <source>
        <strain evidence="4">SL48-SHIP-2</strain>
    </source>
</reference>
<keyword evidence="1" id="KW-0677">Repeat</keyword>
<feature type="transmembrane region" description="Helical" evidence="3">
    <location>
        <begin position="185"/>
        <end position="202"/>
    </location>
</feature>
<keyword evidence="3" id="KW-0812">Transmembrane</keyword>
<evidence type="ECO:0000313" key="4">
    <source>
        <dbReference type="EMBL" id="TQE98451.1"/>
    </source>
</evidence>
<keyword evidence="3" id="KW-1133">Transmembrane helix</keyword>
<sequence length="646" mass="70904">MSKRTSVVYPSALVFLATVVAAAYWPGLYGGFVLDDFPNIIANDAMKLDGLSPGELLRAALSSDSGPLNRPLAMLSLSLERYFAGLDPFVMKATNVAIHVINAFLLFLLLRSLASWHEDRQARPFLVPTALFAFAVAIAWALAPINLTGVLYVIQRMESLASLFILAGLLAYVRGRRRLARGQPGALRWLWCGLVGGGILGLTAKETAVMLPVYAVLIEWFFFGFGRQDSLERGALLRLFGVVLVLPAALGLVWLLPRIHGGGGFEGRPFDMVERLWTQGRVLWHYLYWIVAPNTGNLSLYHDALTISRGPLTPWTTLPAAAGLVGLVALAVTIRRRLAWVGFGILWFFVPHVLVSTILGLELVHEHRNYLASAGVLTAVFALLLDGREPALASTRRFALVALIVVYGVTTAIRASEWSDPLRLAYFEAKRNPESPRALNAFGHLAAQSSEGPGSPRFSTGIAQLKDAAELPQSSLAPLKNLIVHHARHDLPVDRSWWHAMEDHVRTQPLTTQDRNTLVRLIRSPREQDLALSVERLGELVDTAVATRPDDALLVTLKANFLLNVAGDIAAAQGPLQRAVALKPRDPDKWNNLVEYQITTGRLERAQAGLERLQALNRFGRHDEAIGQLGRRLNARQAAGDGVSER</sequence>
<feature type="transmembrane region" description="Helical" evidence="3">
    <location>
        <begin position="7"/>
        <end position="25"/>
    </location>
</feature>